<dbReference type="Gene3D" id="3.60.15.10">
    <property type="entry name" value="Ribonuclease Z/Hydroxyacylglutathione hydrolase-like"/>
    <property type="match status" value="1"/>
</dbReference>
<dbReference type="SUPFAM" id="SSF56281">
    <property type="entry name" value="Metallo-hydrolase/oxidoreductase"/>
    <property type="match status" value="1"/>
</dbReference>
<evidence type="ECO:0000313" key="6">
    <source>
        <dbReference type="EMBL" id="SMB98919.1"/>
    </source>
</evidence>
<proteinExistence type="inferred from homology"/>
<evidence type="ECO:0000256" key="3">
    <source>
        <dbReference type="ARBA" id="ARBA00022801"/>
    </source>
</evidence>
<dbReference type="PANTHER" id="PTHR42978:SF6">
    <property type="entry name" value="QUORUM-QUENCHING LACTONASE YTNP-RELATED"/>
    <property type="match status" value="1"/>
</dbReference>
<gene>
    <name evidence="6" type="ORF">SAMN00120144_4145</name>
</gene>
<evidence type="ECO:0000313" key="7">
    <source>
        <dbReference type="Proteomes" id="UP000192266"/>
    </source>
</evidence>
<dbReference type="PANTHER" id="PTHR42978">
    <property type="entry name" value="QUORUM-QUENCHING LACTONASE YTNP-RELATED-RELATED"/>
    <property type="match status" value="1"/>
</dbReference>
<dbReference type="AlphaFoldDB" id="A0A1W1VZX5"/>
<keyword evidence="4" id="KW-0862">Zinc</keyword>
<evidence type="ECO:0000259" key="5">
    <source>
        <dbReference type="SMART" id="SM00849"/>
    </source>
</evidence>
<evidence type="ECO:0000256" key="4">
    <source>
        <dbReference type="ARBA" id="ARBA00022833"/>
    </source>
</evidence>
<name>A0A1W1VZX5_9BACT</name>
<evidence type="ECO:0000256" key="1">
    <source>
        <dbReference type="ARBA" id="ARBA00007749"/>
    </source>
</evidence>
<comment type="similarity">
    <text evidence="1">Belongs to the metallo-beta-lactamase superfamily.</text>
</comment>
<reference evidence="6 7" key="1">
    <citation type="submission" date="2017-04" db="EMBL/GenBank/DDBJ databases">
        <authorList>
            <person name="Afonso C.L."/>
            <person name="Miller P.J."/>
            <person name="Scott M.A."/>
            <person name="Spackman E."/>
            <person name="Goraichik I."/>
            <person name="Dimitrov K.M."/>
            <person name="Suarez D.L."/>
            <person name="Swayne D.E."/>
        </authorList>
    </citation>
    <scope>NUCLEOTIDE SEQUENCE [LARGE SCALE GENOMIC DNA]</scope>
    <source>
        <strain evidence="6 7">DSM 11622</strain>
    </source>
</reference>
<keyword evidence="3" id="KW-0378">Hydrolase</keyword>
<dbReference type="InterPro" id="IPR051013">
    <property type="entry name" value="MBL_superfamily_lactonases"/>
</dbReference>
<dbReference type="OrthoDB" id="9802897at2"/>
<dbReference type="Pfam" id="PF00753">
    <property type="entry name" value="Lactamase_B"/>
    <property type="match status" value="1"/>
</dbReference>
<dbReference type="InterPro" id="IPR001279">
    <property type="entry name" value="Metallo-B-lactamas"/>
</dbReference>
<dbReference type="GO" id="GO:0046872">
    <property type="term" value="F:metal ion binding"/>
    <property type="evidence" value="ECO:0007669"/>
    <property type="project" value="UniProtKB-KW"/>
</dbReference>
<dbReference type="Proteomes" id="UP000192266">
    <property type="component" value="Unassembled WGS sequence"/>
</dbReference>
<organism evidence="6 7">
    <name type="scientific">Hymenobacter roseosalivarius DSM 11622</name>
    <dbReference type="NCBI Taxonomy" id="645990"/>
    <lineage>
        <taxon>Bacteria</taxon>
        <taxon>Pseudomonadati</taxon>
        <taxon>Bacteroidota</taxon>
        <taxon>Cytophagia</taxon>
        <taxon>Cytophagales</taxon>
        <taxon>Hymenobacteraceae</taxon>
        <taxon>Hymenobacter</taxon>
    </lineage>
</organism>
<dbReference type="GO" id="GO:0016787">
    <property type="term" value="F:hydrolase activity"/>
    <property type="evidence" value="ECO:0007669"/>
    <property type="project" value="UniProtKB-KW"/>
</dbReference>
<dbReference type="STRING" id="645990.SAMN00120144_4145"/>
<dbReference type="EMBL" id="FWWW01000088">
    <property type="protein sequence ID" value="SMB98919.1"/>
    <property type="molecule type" value="Genomic_DNA"/>
</dbReference>
<keyword evidence="7" id="KW-1185">Reference proteome</keyword>
<dbReference type="InterPro" id="IPR036866">
    <property type="entry name" value="RibonucZ/Hydroxyglut_hydro"/>
</dbReference>
<dbReference type="RefSeq" id="WP_084447036.1">
    <property type="nucleotide sequence ID" value="NZ_FWWW01000088.1"/>
</dbReference>
<sequence>MNLHTIDTGLFKLDGGAMFGVVPKSMWQKLNPPDANNMCTWAMRSLLIEDGNRLILIDNGMGNKQDEKFRSHFYPHGDDTLENSLRQRGFTAADITDVFLTHLHFDHCGGSVLRTPEGKLEVAFPNATYWSNEAHWDWAVTPNAREKASFLKENILPIQESGHLKFLAPGAASSLPQFREIIFADGHTEKMMVPVLDYKGRTLAFMADLLPSAGHVPLPYVMGYDMRPLVTLSEKEAVLNRAAAENWVLLLQHDPTIAACTVQATDRGVRLAETLRVEDL</sequence>
<protein>
    <submittedName>
        <fullName evidence="6">Beta-lactamase domain protein</fullName>
    </submittedName>
</protein>
<dbReference type="CDD" id="cd16281">
    <property type="entry name" value="metallo-hydrolase-like_MBL-fold"/>
    <property type="match status" value="1"/>
</dbReference>
<evidence type="ECO:0000256" key="2">
    <source>
        <dbReference type="ARBA" id="ARBA00022723"/>
    </source>
</evidence>
<keyword evidence="2" id="KW-0479">Metal-binding</keyword>
<accession>A0A1W1VZX5</accession>
<feature type="domain" description="Metallo-beta-lactamase" evidence="5">
    <location>
        <begin position="42"/>
        <end position="253"/>
    </location>
</feature>
<dbReference type="SMART" id="SM00849">
    <property type="entry name" value="Lactamase_B"/>
    <property type="match status" value="1"/>
</dbReference>